<reference evidence="13 14" key="1">
    <citation type="submission" date="2018-08" db="EMBL/GenBank/DDBJ databases">
        <title>Draft genome of the lignicolous fungus Coniochaeta pulveracea.</title>
        <authorList>
            <person name="Borstlap C.J."/>
            <person name="De Witt R.N."/>
            <person name="Botha A."/>
            <person name="Volschenk H."/>
        </authorList>
    </citation>
    <scope>NUCLEOTIDE SEQUENCE [LARGE SCALE GENOMIC DNA]</scope>
    <source>
        <strain evidence="13 14">CAB683</strain>
    </source>
</reference>
<proteinExistence type="predicted"/>
<evidence type="ECO:0000256" key="2">
    <source>
        <dbReference type="ARBA" id="ARBA00011534"/>
    </source>
</evidence>
<comment type="catalytic activity">
    <reaction evidence="10">
        <text>L-threonyl-[protein] + ATP = O-phospho-L-threonyl-[protein] + ADP + H(+)</text>
        <dbReference type="Rhea" id="RHEA:46608"/>
        <dbReference type="Rhea" id="RHEA-COMP:11060"/>
        <dbReference type="Rhea" id="RHEA-COMP:11605"/>
        <dbReference type="ChEBI" id="CHEBI:15378"/>
        <dbReference type="ChEBI" id="CHEBI:30013"/>
        <dbReference type="ChEBI" id="CHEBI:30616"/>
        <dbReference type="ChEBI" id="CHEBI:61977"/>
        <dbReference type="ChEBI" id="CHEBI:456216"/>
        <dbReference type="EC" id="2.7.11.1"/>
    </reaction>
</comment>
<evidence type="ECO:0000256" key="6">
    <source>
        <dbReference type="ARBA" id="ARBA00022741"/>
    </source>
</evidence>
<dbReference type="InterPro" id="IPR000719">
    <property type="entry name" value="Prot_kinase_dom"/>
</dbReference>
<evidence type="ECO:0000259" key="12">
    <source>
        <dbReference type="PROSITE" id="PS50011"/>
    </source>
</evidence>
<name>A0A420Y0R5_9PEZI</name>
<dbReference type="STRING" id="177199.A0A420Y0R5"/>
<evidence type="ECO:0000256" key="5">
    <source>
        <dbReference type="ARBA" id="ARBA00019973"/>
    </source>
</evidence>
<evidence type="ECO:0000256" key="8">
    <source>
        <dbReference type="ARBA" id="ARBA00030980"/>
    </source>
</evidence>
<dbReference type="EC" id="2.7.11.1" evidence="3"/>
<evidence type="ECO:0000313" key="13">
    <source>
        <dbReference type="EMBL" id="RKU41522.1"/>
    </source>
</evidence>
<dbReference type="Pfam" id="PF00069">
    <property type="entry name" value="Pkinase"/>
    <property type="match status" value="1"/>
</dbReference>
<dbReference type="AlphaFoldDB" id="A0A420Y0R5"/>
<dbReference type="GO" id="GO:0004674">
    <property type="term" value="F:protein serine/threonine kinase activity"/>
    <property type="evidence" value="ECO:0007669"/>
    <property type="project" value="UniProtKB-EC"/>
</dbReference>
<sequence>MPFASLSCNNYVAGGAAGHVSQISPNIVFKCPYQFGDPVQQQIDWMKESVEKMEAEKVIYQLLTKRPHPNIVPCILCRPEGIFLQKMECTLEERLALAPTAPISTETQEKWVRQLTSAVAWLESLNLVHGDLRPANILLDANEDIQLCDFDATVKPGEELRTAGVPFCKLDEHFEPPPAGPVSEQFSLASCIYTIRFGHGPWHDIDPQVMVRKVMRNEMPLVSEDLLFGDIMKRCWLGDYASIADVEKDILSRLGWNGAGEEVLGQKARIKDRESRMQALRTECERFLAEEAKGRS</sequence>
<keyword evidence="14" id="KW-1185">Reference proteome</keyword>
<dbReference type="SUPFAM" id="SSF56112">
    <property type="entry name" value="Protein kinase-like (PK-like)"/>
    <property type="match status" value="1"/>
</dbReference>
<comment type="caution">
    <text evidence="13">The sequence shown here is derived from an EMBL/GenBank/DDBJ whole genome shotgun (WGS) entry which is preliminary data.</text>
</comment>
<accession>A0A420Y0R5</accession>
<keyword evidence="6" id="KW-0547">Nucleotide-binding</keyword>
<dbReference type="SMART" id="SM00220">
    <property type="entry name" value="S_TKc"/>
    <property type="match status" value="1"/>
</dbReference>
<evidence type="ECO:0000256" key="9">
    <source>
        <dbReference type="ARBA" id="ARBA00033194"/>
    </source>
</evidence>
<evidence type="ECO:0000256" key="4">
    <source>
        <dbReference type="ARBA" id="ARBA00013948"/>
    </source>
</evidence>
<protein>
    <recommendedName>
        <fullName evidence="5">EKC/KEOPS complex subunit BUD32</fullName>
        <ecNumber evidence="3">2.7.11.1</ecNumber>
    </recommendedName>
    <alternativeName>
        <fullName evidence="8 9">Atypical Serine/threonine protein kinase BUD32</fullName>
    </alternativeName>
    <alternativeName>
        <fullName evidence="4">EKC/KEOPS complex subunit bud32</fullName>
    </alternativeName>
</protein>
<feature type="domain" description="Protein kinase" evidence="12">
    <location>
        <begin position="6"/>
        <end position="296"/>
    </location>
</feature>
<dbReference type="PANTHER" id="PTHR24346">
    <property type="entry name" value="MAP/MICROTUBULE AFFINITY-REGULATING KINASE"/>
    <property type="match status" value="1"/>
</dbReference>
<gene>
    <name evidence="13" type="ORF">DL546_004531</name>
</gene>
<evidence type="ECO:0000313" key="14">
    <source>
        <dbReference type="Proteomes" id="UP000275385"/>
    </source>
</evidence>
<dbReference type="Proteomes" id="UP000275385">
    <property type="component" value="Unassembled WGS sequence"/>
</dbReference>
<evidence type="ECO:0000256" key="11">
    <source>
        <dbReference type="ARBA" id="ARBA00048679"/>
    </source>
</evidence>
<evidence type="ECO:0000256" key="10">
    <source>
        <dbReference type="ARBA" id="ARBA00047899"/>
    </source>
</evidence>
<evidence type="ECO:0000256" key="7">
    <source>
        <dbReference type="ARBA" id="ARBA00022840"/>
    </source>
</evidence>
<evidence type="ECO:0000256" key="3">
    <source>
        <dbReference type="ARBA" id="ARBA00012513"/>
    </source>
</evidence>
<keyword evidence="7" id="KW-0067">ATP-binding</keyword>
<organism evidence="13 14">
    <name type="scientific">Coniochaeta pulveracea</name>
    <dbReference type="NCBI Taxonomy" id="177199"/>
    <lineage>
        <taxon>Eukaryota</taxon>
        <taxon>Fungi</taxon>
        <taxon>Dikarya</taxon>
        <taxon>Ascomycota</taxon>
        <taxon>Pezizomycotina</taxon>
        <taxon>Sordariomycetes</taxon>
        <taxon>Sordariomycetidae</taxon>
        <taxon>Coniochaetales</taxon>
        <taxon>Coniochaetaceae</taxon>
        <taxon>Coniochaeta</taxon>
    </lineage>
</organism>
<dbReference type="PROSITE" id="PS00109">
    <property type="entry name" value="PROTEIN_KINASE_TYR"/>
    <property type="match status" value="1"/>
</dbReference>
<dbReference type="OrthoDB" id="4062651at2759"/>
<dbReference type="GO" id="GO:0005737">
    <property type="term" value="C:cytoplasm"/>
    <property type="evidence" value="ECO:0007669"/>
    <property type="project" value="TreeGrafter"/>
</dbReference>
<dbReference type="PROSITE" id="PS50011">
    <property type="entry name" value="PROTEIN_KINASE_DOM"/>
    <property type="match status" value="1"/>
</dbReference>
<dbReference type="GO" id="GO:0005524">
    <property type="term" value="F:ATP binding"/>
    <property type="evidence" value="ECO:0007669"/>
    <property type="project" value="UniProtKB-KW"/>
</dbReference>
<comment type="subunit">
    <text evidence="2">Component of the EKC/KEOPS complex composed of at least BUD32, CGI121, GON7, KAE1 and PCC1; the whole complex dimerizes.</text>
</comment>
<dbReference type="InterPro" id="IPR008266">
    <property type="entry name" value="Tyr_kinase_AS"/>
</dbReference>
<evidence type="ECO:0000256" key="1">
    <source>
        <dbReference type="ARBA" id="ARBA00003747"/>
    </source>
</evidence>
<dbReference type="PANTHER" id="PTHR24346:SF30">
    <property type="entry name" value="MATERNAL EMBRYONIC LEUCINE ZIPPER KINASE"/>
    <property type="match status" value="1"/>
</dbReference>
<dbReference type="InterPro" id="IPR011009">
    <property type="entry name" value="Kinase-like_dom_sf"/>
</dbReference>
<comment type="catalytic activity">
    <reaction evidence="11">
        <text>L-seryl-[protein] + ATP = O-phospho-L-seryl-[protein] + ADP + H(+)</text>
        <dbReference type="Rhea" id="RHEA:17989"/>
        <dbReference type="Rhea" id="RHEA-COMP:9863"/>
        <dbReference type="Rhea" id="RHEA-COMP:11604"/>
        <dbReference type="ChEBI" id="CHEBI:15378"/>
        <dbReference type="ChEBI" id="CHEBI:29999"/>
        <dbReference type="ChEBI" id="CHEBI:30616"/>
        <dbReference type="ChEBI" id="CHEBI:83421"/>
        <dbReference type="ChEBI" id="CHEBI:456216"/>
        <dbReference type="EC" id="2.7.11.1"/>
    </reaction>
</comment>
<dbReference type="EMBL" id="QVQW01000073">
    <property type="protein sequence ID" value="RKU41522.1"/>
    <property type="molecule type" value="Genomic_DNA"/>
</dbReference>
<comment type="function">
    <text evidence="1">Component of the EKC/KEOPS complex that is required for the formation of a threonylcarbamoyl group on adenosine at position 37 (t(6)A37) in tRNAs that read codons beginning with adenine. The complex is probably involved in the transfer of the threonylcarbamoyl moiety of threonylcarbamoyl-AMP (TC-AMP) to the N6 group of A37. BUD32 has ATPase activity in the context of the EKC/KEOPS complex and likely plays a supporting role to the catalytic subunit KAE1. The EKC/KEOPS complex also promotes both telomere uncapping and telomere elongation. The complex is required for efficient recruitment of transcriptional coactivators.</text>
</comment>
<dbReference type="GO" id="GO:0035556">
    <property type="term" value="P:intracellular signal transduction"/>
    <property type="evidence" value="ECO:0007669"/>
    <property type="project" value="TreeGrafter"/>
</dbReference>
<dbReference type="Gene3D" id="1.10.510.10">
    <property type="entry name" value="Transferase(Phosphotransferase) domain 1"/>
    <property type="match status" value="1"/>
</dbReference>